<keyword evidence="1" id="KW-1133">Transmembrane helix</keyword>
<proteinExistence type="predicted"/>
<comment type="caution">
    <text evidence="3">The sequence shown here is derived from an EMBL/GenBank/DDBJ whole genome shotgun (WGS) entry which is preliminary data.</text>
</comment>
<dbReference type="Proteomes" id="UP000518829">
    <property type="component" value="Unassembled WGS sequence"/>
</dbReference>
<name>A0A7X1DE54_9LIST</name>
<evidence type="ECO:0000256" key="1">
    <source>
        <dbReference type="SAM" id="Phobius"/>
    </source>
</evidence>
<protein>
    <submittedName>
        <fullName evidence="3">DUF4305 domain-containing protein</fullName>
    </submittedName>
</protein>
<dbReference type="InterPro" id="IPR025426">
    <property type="entry name" value="DUF4305"/>
</dbReference>
<dbReference type="AlphaFoldDB" id="A0A7X1DE54"/>
<accession>A0A7X1DE54</accession>
<evidence type="ECO:0000313" key="3">
    <source>
        <dbReference type="EMBL" id="MBC2287329.1"/>
    </source>
</evidence>
<dbReference type="Proteomes" id="UP000558070">
    <property type="component" value="Unassembled WGS sequence"/>
</dbReference>
<sequence length="65" mass="7477">MKNSLIKQSFLYFALGLVFVYFVIVRVAEYGYDLVAYILILMMLIDFGIGIGLIITGLKRRKKNL</sequence>
<dbReference type="EMBL" id="JAARPH010000002">
    <property type="protein sequence ID" value="MBC1375312.1"/>
    <property type="molecule type" value="Genomic_DNA"/>
</dbReference>
<organism evidence="3 5">
    <name type="scientific">Listeria farberi</name>
    <dbReference type="NCBI Taxonomy" id="2713500"/>
    <lineage>
        <taxon>Bacteria</taxon>
        <taxon>Bacillati</taxon>
        <taxon>Bacillota</taxon>
        <taxon>Bacilli</taxon>
        <taxon>Bacillales</taxon>
        <taxon>Listeriaceae</taxon>
        <taxon>Listeria</taxon>
    </lineage>
</organism>
<feature type="transmembrane region" description="Helical" evidence="1">
    <location>
        <begin position="9"/>
        <end position="28"/>
    </location>
</feature>
<reference evidence="4 5" key="1">
    <citation type="submission" date="2020-03" db="EMBL/GenBank/DDBJ databases">
        <title>Soil Listeria distribution.</title>
        <authorList>
            <person name="Liao J."/>
            <person name="Wiedmann M."/>
        </authorList>
    </citation>
    <scope>NUCLEOTIDE SEQUENCE [LARGE SCALE GENOMIC DNA]</scope>
    <source>
        <strain evidence="3 5">FSL L7-0072</strain>
        <strain evidence="2 4">FSL L7-1699</strain>
    </source>
</reference>
<keyword evidence="4" id="KW-1185">Reference proteome</keyword>
<gene>
    <name evidence="2" type="ORF">HB839_07240</name>
    <name evidence="3" type="ORF">HCB47_06860</name>
</gene>
<dbReference type="Pfam" id="PF14146">
    <property type="entry name" value="DUF4305"/>
    <property type="match status" value="1"/>
</dbReference>
<evidence type="ECO:0000313" key="2">
    <source>
        <dbReference type="EMBL" id="MBC1375312.1"/>
    </source>
</evidence>
<evidence type="ECO:0000313" key="4">
    <source>
        <dbReference type="Proteomes" id="UP000518829"/>
    </source>
</evidence>
<feature type="transmembrane region" description="Helical" evidence="1">
    <location>
        <begin position="34"/>
        <end position="58"/>
    </location>
</feature>
<keyword evidence="1" id="KW-0812">Transmembrane</keyword>
<keyword evidence="1" id="KW-0472">Membrane</keyword>
<evidence type="ECO:0000313" key="5">
    <source>
        <dbReference type="Proteomes" id="UP000558070"/>
    </source>
</evidence>
<dbReference type="EMBL" id="JAARZO010000002">
    <property type="protein sequence ID" value="MBC2287329.1"/>
    <property type="molecule type" value="Genomic_DNA"/>
</dbReference>